<reference evidence="6" key="1">
    <citation type="submission" date="2020-10" db="EMBL/GenBank/DDBJ databases">
        <authorList>
            <person name="Gilroy R."/>
        </authorList>
    </citation>
    <scope>NUCLEOTIDE SEQUENCE</scope>
    <source>
        <strain evidence="6">CHK195-11698</strain>
    </source>
</reference>
<keyword evidence="2" id="KW-0813">Transport</keyword>
<dbReference type="FunFam" id="3.40.50.300:FF:000032">
    <property type="entry name" value="Export ABC transporter ATP-binding protein"/>
    <property type="match status" value="1"/>
</dbReference>
<dbReference type="AlphaFoldDB" id="A0A9D1HPD7"/>
<dbReference type="PANTHER" id="PTHR42798">
    <property type="entry name" value="LIPOPROTEIN-RELEASING SYSTEM ATP-BINDING PROTEIN LOLD"/>
    <property type="match status" value="1"/>
</dbReference>
<gene>
    <name evidence="6" type="ORF">IAD15_03000</name>
</gene>
<evidence type="ECO:0000313" key="6">
    <source>
        <dbReference type="EMBL" id="HIU13019.1"/>
    </source>
</evidence>
<keyword evidence="3" id="KW-0547">Nucleotide-binding</keyword>
<name>A0A9D1HPD7_9FIRM</name>
<comment type="similarity">
    <text evidence="1">Belongs to the ABC transporter superfamily.</text>
</comment>
<comment type="caution">
    <text evidence="6">The sequence shown here is derived from an EMBL/GenBank/DDBJ whole genome shotgun (WGS) entry which is preliminary data.</text>
</comment>
<dbReference type="GO" id="GO:0022857">
    <property type="term" value="F:transmembrane transporter activity"/>
    <property type="evidence" value="ECO:0007669"/>
    <property type="project" value="UniProtKB-ARBA"/>
</dbReference>
<dbReference type="Gene3D" id="3.40.50.300">
    <property type="entry name" value="P-loop containing nucleotide triphosphate hydrolases"/>
    <property type="match status" value="1"/>
</dbReference>
<dbReference type="Pfam" id="PF00005">
    <property type="entry name" value="ABC_tran"/>
    <property type="match status" value="1"/>
</dbReference>
<dbReference type="PANTHER" id="PTHR42798:SF7">
    <property type="entry name" value="ALPHA-D-RIBOSE 1-METHYLPHOSPHONATE 5-TRIPHOSPHATE SYNTHASE SUBUNIT PHNL"/>
    <property type="match status" value="1"/>
</dbReference>
<reference evidence="6" key="2">
    <citation type="journal article" date="2021" name="PeerJ">
        <title>Extensive microbial diversity within the chicken gut microbiome revealed by metagenomics and culture.</title>
        <authorList>
            <person name="Gilroy R."/>
            <person name="Ravi A."/>
            <person name="Getino M."/>
            <person name="Pursley I."/>
            <person name="Horton D.L."/>
            <person name="Alikhan N.F."/>
            <person name="Baker D."/>
            <person name="Gharbi K."/>
            <person name="Hall N."/>
            <person name="Watson M."/>
            <person name="Adriaenssens E.M."/>
            <person name="Foster-Nyarko E."/>
            <person name="Jarju S."/>
            <person name="Secka A."/>
            <person name="Antonio M."/>
            <person name="Oren A."/>
            <person name="Chaudhuri R.R."/>
            <person name="La Ragione R."/>
            <person name="Hildebrand F."/>
            <person name="Pallen M.J."/>
        </authorList>
    </citation>
    <scope>NUCLEOTIDE SEQUENCE</scope>
    <source>
        <strain evidence="6">CHK195-11698</strain>
    </source>
</reference>
<evidence type="ECO:0000313" key="7">
    <source>
        <dbReference type="Proteomes" id="UP000824175"/>
    </source>
</evidence>
<evidence type="ECO:0000256" key="4">
    <source>
        <dbReference type="ARBA" id="ARBA00022840"/>
    </source>
</evidence>
<dbReference type="InterPro" id="IPR003593">
    <property type="entry name" value="AAA+_ATPase"/>
</dbReference>
<keyword evidence="4 6" id="KW-0067">ATP-binding</keyword>
<evidence type="ECO:0000256" key="3">
    <source>
        <dbReference type="ARBA" id="ARBA00022741"/>
    </source>
</evidence>
<evidence type="ECO:0000256" key="2">
    <source>
        <dbReference type="ARBA" id="ARBA00022448"/>
    </source>
</evidence>
<accession>A0A9D1HPD7</accession>
<dbReference type="PROSITE" id="PS00211">
    <property type="entry name" value="ABC_TRANSPORTER_1"/>
    <property type="match status" value="1"/>
</dbReference>
<dbReference type="SMART" id="SM00382">
    <property type="entry name" value="AAA"/>
    <property type="match status" value="1"/>
</dbReference>
<dbReference type="InterPro" id="IPR017871">
    <property type="entry name" value="ABC_transporter-like_CS"/>
</dbReference>
<dbReference type="EMBL" id="DVMJ01000020">
    <property type="protein sequence ID" value="HIU13019.1"/>
    <property type="molecule type" value="Genomic_DNA"/>
</dbReference>
<proteinExistence type="inferred from homology"/>
<dbReference type="GO" id="GO:0016887">
    <property type="term" value="F:ATP hydrolysis activity"/>
    <property type="evidence" value="ECO:0007669"/>
    <property type="project" value="InterPro"/>
</dbReference>
<feature type="domain" description="ABC transporter" evidence="5">
    <location>
        <begin position="5"/>
        <end position="244"/>
    </location>
</feature>
<dbReference type="InterPro" id="IPR017911">
    <property type="entry name" value="MacB-like_ATP-bd"/>
</dbReference>
<organism evidence="6 7">
    <name type="scientific">Candidatus Fimiplasma intestinipullorum</name>
    <dbReference type="NCBI Taxonomy" id="2840825"/>
    <lineage>
        <taxon>Bacteria</taxon>
        <taxon>Bacillati</taxon>
        <taxon>Bacillota</taxon>
        <taxon>Clostridia</taxon>
        <taxon>Eubacteriales</taxon>
        <taxon>Candidatus Fimiplasma</taxon>
    </lineage>
</organism>
<dbReference type="SUPFAM" id="SSF52540">
    <property type="entry name" value="P-loop containing nucleoside triphosphate hydrolases"/>
    <property type="match status" value="1"/>
</dbReference>
<dbReference type="InterPro" id="IPR027417">
    <property type="entry name" value="P-loop_NTPase"/>
</dbReference>
<dbReference type="InterPro" id="IPR003439">
    <property type="entry name" value="ABC_transporter-like_ATP-bd"/>
</dbReference>
<dbReference type="CDD" id="cd03255">
    <property type="entry name" value="ABC_MJ0796_LolCDE_FtsE"/>
    <property type="match status" value="1"/>
</dbReference>
<evidence type="ECO:0000259" key="5">
    <source>
        <dbReference type="PROSITE" id="PS50893"/>
    </source>
</evidence>
<dbReference type="PROSITE" id="PS50893">
    <property type="entry name" value="ABC_TRANSPORTER_2"/>
    <property type="match status" value="1"/>
</dbReference>
<evidence type="ECO:0000256" key="1">
    <source>
        <dbReference type="ARBA" id="ARBA00005417"/>
    </source>
</evidence>
<dbReference type="Proteomes" id="UP000824175">
    <property type="component" value="Unassembled WGS sequence"/>
</dbReference>
<protein>
    <submittedName>
        <fullName evidence="6">ABC transporter ATP-binding protein</fullName>
    </submittedName>
</protein>
<sequence>MQPIIQAKHLVKKYPLGGLNTLLALDHIDFEAYQGDFIAIMGPSGSGKTTLLNCLSTMDAPTTGSLHILGKNLVMTSQYRLNEFRYQHLGYLFQDYHLMDNLTNHENIEIPLLMHHVEIKKRQRYVLDSAAKLGIEDILNQYPSQCSGGQQQRVALARALVNQPDLLFADEPTGNLDSQTSKELMLLFQKLNAMGTTILMVTHSCEMASYAKKVLYLHDGCITHELNRANLARDAFYQQILTINLLDEFTKE</sequence>
<dbReference type="GO" id="GO:0005524">
    <property type="term" value="F:ATP binding"/>
    <property type="evidence" value="ECO:0007669"/>
    <property type="project" value="UniProtKB-KW"/>
</dbReference>
<dbReference type="GO" id="GO:0098796">
    <property type="term" value="C:membrane protein complex"/>
    <property type="evidence" value="ECO:0007669"/>
    <property type="project" value="UniProtKB-ARBA"/>
</dbReference>